<accession>A0A8J2LRL4</accession>
<evidence type="ECO:0000313" key="2">
    <source>
        <dbReference type="Proteomes" id="UP000708208"/>
    </source>
</evidence>
<evidence type="ECO:0000313" key="1">
    <source>
        <dbReference type="EMBL" id="CAG7837549.1"/>
    </source>
</evidence>
<dbReference type="AlphaFoldDB" id="A0A8J2LRL4"/>
<reference evidence="1" key="1">
    <citation type="submission" date="2021-06" db="EMBL/GenBank/DDBJ databases">
        <authorList>
            <person name="Hodson N. C."/>
            <person name="Mongue J. A."/>
            <person name="Jaron S. K."/>
        </authorList>
    </citation>
    <scope>NUCLEOTIDE SEQUENCE</scope>
</reference>
<comment type="caution">
    <text evidence="1">The sequence shown here is derived from an EMBL/GenBank/DDBJ whole genome shotgun (WGS) entry which is preliminary data.</text>
</comment>
<sequence>MIFFKPSILHPKSTSESEIKFTLNRAIEKSYTIGSGNGRVTDLSRDEESRKWTCIKFIGTRTIADVICNYWRQCTFERNILQSQLTPNPKGMHQKLSKYGTVP</sequence>
<proteinExistence type="predicted"/>
<gene>
    <name evidence="1" type="ORF">AFUS01_LOCUS46645</name>
</gene>
<organism evidence="1 2">
    <name type="scientific">Allacma fusca</name>
    <dbReference type="NCBI Taxonomy" id="39272"/>
    <lineage>
        <taxon>Eukaryota</taxon>
        <taxon>Metazoa</taxon>
        <taxon>Ecdysozoa</taxon>
        <taxon>Arthropoda</taxon>
        <taxon>Hexapoda</taxon>
        <taxon>Collembola</taxon>
        <taxon>Symphypleona</taxon>
        <taxon>Sminthuridae</taxon>
        <taxon>Allacma</taxon>
    </lineage>
</organism>
<dbReference type="Proteomes" id="UP000708208">
    <property type="component" value="Unassembled WGS sequence"/>
</dbReference>
<name>A0A8J2LRL4_9HEXA</name>
<protein>
    <submittedName>
        <fullName evidence="1">Uncharacterized protein</fullName>
    </submittedName>
</protein>
<dbReference type="EMBL" id="CAJVCH010571449">
    <property type="protein sequence ID" value="CAG7837549.1"/>
    <property type="molecule type" value="Genomic_DNA"/>
</dbReference>
<keyword evidence="2" id="KW-1185">Reference proteome</keyword>